<evidence type="ECO:0000313" key="1">
    <source>
        <dbReference type="EMBL" id="KAK9932664.1"/>
    </source>
</evidence>
<reference evidence="1 2" key="1">
    <citation type="journal article" date="2023" name="G3 (Bethesda)">
        <title>A chromosome-length genome assembly and annotation of blackberry (Rubus argutus, cv. 'Hillquist').</title>
        <authorList>
            <person name="Bruna T."/>
            <person name="Aryal R."/>
            <person name="Dudchenko O."/>
            <person name="Sargent D.J."/>
            <person name="Mead D."/>
            <person name="Buti M."/>
            <person name="Cavallini A."/>
            <person name="Hytonen T."/>
            <person name="Andres J."/>
            <person name="Pham M."/>
            <person name="Weisz D."/>
            <person name="Mascagni F."/>
            <person name="Usai G."/>
            <person name="Natali L."/>
            <person name="Bassil N."/>
            <person name="Fernandez G.E."/>
            <person name="Lomsadze A."/>
            <person name="Armour M."/>
            <person name="Olukolu B."/>
            <person name="Poorten T."/>
            <person name="Britton C."/>
            <person name="Davik J."/>
            <person name="Ashrafi H."/>
            <person name="Aiden E.L."/>
            <person name="Borodovsky M."/>
            <person name="Worthington M."/>
        </authorList>
    </citation>
    <scope>NUCLEOTIDE SEQUENCE [LARGE SCALE GENOMIC DNA]</scope>
    <source>
        <strain evidence="1">PI 553951</strain>
    </source>
</reference>
<dbReference type="Proteomes" id="UP001457282">
    <property type="component" value="Unassembled WGS sequence"/>
</dbReference>
<sequence>MASAMAVCGDLYTYGFGDGGGGDLYTYGFGDGGGGDLYTYGFGDGGGGDLLVVSGWRWRLVDVSRVGGGRAICRRKEEGGGALSFHTPCKESLEQKQMAWPRAQPPTWSWT</sequence>
<organism evidence="1 2">
    <name type="scientific">Rubus argutus</name>
    <name type="common">Southern blackberry</name>
    <dbReference type="NCBI Taxonomy" id="59490"/>
    <lineage>
        <taxon>Eukaryota</taxon>
        <taxon>Viridiplantae</taxon>
        <taxon>Streptophyta</taxon>
        <taxon>Embryophyta</taxon>
        <taxon>Tracheophyta</taxon>
        <taxon>Spermatophyta</taxon>
        <taxon>Magnoliopsida</taxon>
        <taxon>eudicotyledons</taxon>
        <taxon>Gunneridae</taxon>
        <taxon>Pentapetalae</taxon>
        <taxon>rosids</taxon>
        <taxon>fabids</taxon>
        <taxon>Rosales</taxon>
        <taxon>Rosaceae</taxon>
        <taxon>Rosoideae</taxon>
        <taxon>Rosoideae incertae sedis</taxon>
        <taxon>Rubus</taxon>
    </lineage>
</organism>
<proteinExistence type="predicted"/>
<keyword evidence="2" id="KW-1185">Reference proteome</keyword>
<protein>
    <submittedName>
        <fullName evidence="1">Uncharacterized protein</fullName>
    </submittedName>
</protein>
<comment type="caution">
    <text evidence="1">The sequence shown here is derived from an EMBL/GenBank/DDBJ whole genome shotgun (WGS) entry which is preliminary data.</text>
</comment>
<accession>A0AAW1X8P4</accession>
<name>A0AAW1X8P4_RUBAR</name>
<dbReference type="AlphaFoldDB" id="A0AAW1X8P4"/>
<dbReference type="EMBL" id="JBEDUW010000004">
    <property type="protein sequence ID" value="KAK9932664.1"/>
    <property type="molecule type" value="Genomic_DNA"/>
</dbReference>
<evidence type="ECO:0000313" key="2">
    <source>
        <dbReference type="Proteomes" id="UP001457282"/>
    </source>
</evidence>
<gene>
    <name evidence="1" type="ORF">M0R45_019889</name>
</gene>